<keyword evidence="2" id="KW-1185">Reference proteome</keyword>
<organism evidence="1 2">
    <name type="scientific">Prorocentrum cordatum</name>
    <dbReference type="NCBI Taxonomy" id="2364126"/>
    <lineage>
        <taxon>Eukaryota</taxon>
        <taxon>Sar</taxon>
        <taxon>Alveolata</taxon>
        <taxon>Dinophyceae</taxon>
        <taxon>Prorocentrales</taxon>
        <taxon>Prorocentraceae</taxon>
        <taxon>Prorocentrum</taxon>
    </lineage>
</organism>
<dbReference type="Proteomes" id="UP001189429">
    <property type="component" value="Unassembled WGS sequence"/>
</dbReference>
<dbReference type="SUPFAM" id="SSF56219">
    <property type="entry name" value="DNase I-like"/>
    <property type="match status" value="1"/>
</dbReference>
<proteinExistence type="predicted"/>
<comment type="caution">
    <text evidence="1">The sequence shown here is derived from an EMBL/GenBank/DDBJ whole genome shotgun (WGS) entry which is preliminary data.</text>
</comment>
<sequence length="536" mass="60211">DPLERKKNVTRVLQALNSTSVLAMQEVHGSEAELAHALHFGHKSAAIFTSIPERGTGGAAIVLPGLSQEEAADPDRVRHTAPVPGRVQRLQVKSDLAGAPEGALPSTVVIYNVHNFHLAHDQAQRTVGTIRAELSAAEQQPERIAVMITDGFNFMDGARLEMTAPLVNAGLPRLRNVHPEHQLLWEQALGDMVEVDPELPAHYTEHSQQRTRIDKIYTSSPPRLLTQWRAKVDMPMAPDMLYDKGISDHAPVHLRLSARAREDRGSQPIPQYIFEHPLFIKYFDLLVSHADLDSCTPFVRLQGLKRLIREAARLTRNGLTDMHAPCSAAALATCRAISRAVWRNDWQSARTLKARTELGDQFLDTSHPNNITLIGPGTFRRVFEQRQKSHQDQRTEALLQEGSAADTPFQQRQRPRKMRKAIQKRGKLWAIEVMRDHSTTETPAAMIEELRRQWSPVFQAKSSHLQQVKRYLEKHTVTYDCTDMGIPTLGNIKNLISRLNNSAPGPDGIPYMAWKRIPSSAQLMLDATIEIMQGYP</sequence>
<gene>
    <name evidence="1" type="ORF">PCOR1329_LOCUS11429</name>
</gene>
<feature type="non-terminal residue" evidence="1">
    <location>
        <position position="1"/>
    </location>
</feature>
<evidence type="ECO:0008006" key="3">
    <source>
        <dbReference type="Google" id="ProtNLM"/>
    </source>
</evidence>
<dbReference type="EMBL" id="CAUYUJ010003302">
    <property type="protein sequence ID" value="CAK0804711.1"/>
    <property type="molecule type" value="Genomic_DNA"/>
</dbReference>
<reference evidence="1" key="1">
    <citation type="submission" date="2023-10" db="EMBL/GenBank/DDBJ databases">
        <authorList>
            <person name="Chen Y."/>
            <person name="Shah S."/>
            <person name="Dougan E. K."/>
            <person name="Thang M."/>
            <person name="Chan C."/>
        </authorList>
    </citation>
    <scope>NUCLEOTIDE SEQUENCE [LARGE SCALE GENOMIC DNA]</scope>
</reference>
<accession>A0ABN9QFG7</accession>
<name>A0ABN9QFG7_9DINO</name>
<dbReference type="Gene3D" id="3.60.10.10">
    <property type="entry name" value="Endonuclease/exonuclease/phosphatase"/>
    <property type="match status" value="1"/>
</dbReference>
<evidence type="ECO:0000313" key="1">
    <source>
        <dbReference type="EMBL" id="CAK0804711.1"/>
    </source>
</evidence>
<feature type="non-terminal residue" evidence="1">
    <location>
        <position position="536"/>
    </location>
</feature>
<dbReference type="InterPro" id="IPR036691">
    <property type="entry name" value="Endo/exonu/phosph_ase_sf"/>
</dbReference>
<evidence type="ECO:0000313" key="2">
    <source>
        <dbReference type="Proteomes" id="UP001189429"/>
    </source>
</evidence>
<protein>
    <recommendedName>
        <fullName evidence="3">Endonuclease/exonuclease/phosphatase domain-containing protein</fullName>
    </recommendedName>
</protein>